<evidence type="ECO:0000256" key="5">
    <source>
        <dbReference type="ARBA" id="ARBA00022734"/>
    </source>
</evidence>
<accession>A0A0T7FQN3</accession>
<feature type="signal peptide" evidence="7">
    <location>
        <begin position="1"/>
        <end position="22"/>
    </location>
</feature>
<evidence type="ECO:0000313" key="8">
    <source>
        <dbReference type="EMBL" id="CDZ37294.1"/>
    </source>
</evidence>
<evidence type="ECO:0000256" key="2">
    <source>
        <dbReference type="ARBA" id="ARBA00010270"/>
    </source>
</evidence>
<gene>
    <name evidence="8" type="ORF">NGAL_HAMBI1145_37850</name>
</gene>
<dbReference type="EMBL" id="CCRH01000010">
    <property type="protein sequence ID" value="CDZ37294.1"/>
    <property type="molecule type" value="Genomic_DNA"/>
</dbReference>
<keyword evidence="4" id="KW-0472">Membrane</keyword>
<comment type="similarity">
    <text evidence="2">Belongs to the BA14k family.</text>
</comment>
<keyword evidence="4" id="KW-1003">Cell membrane</keyword>
<sequence>MKRKLAVAVLALITAFSGVAPAQAFPSIGAPRIERSQDIQQVQYWRDRDGWEGRRYYRDRYDGDRHYRRHRRGPDAGAIIGGLALGAIIGGALAQPRYTPRYAPRYAPRYYAPRRYVGGNSHVNWCYARYRSYRAYDNTFQPYYGPRQQCYSPY</sequence>
<evidence type="ECO:0000256" key="3">
    <source>
        <dbReference type="ARBA" id="ARBA00020552"/>
    </source>
</evidence>
<organism evidence="8 9">
    <name type="scientific">Neorhizobium galegae bv. officinalis</name>
    <dbReference type="NCBI Taxonomy" id="323656"/>
    <lineage>
        <taxon>Bacteria</taxon>
        <taxon>Pseudomonadati</taxon>
        <taxon>Pseudomonadota</taxon>
        <taxon>Alphaproteobacteria</taxon>
        <taxon>Hyphomicrobiales</taxon>
        <taxon>Rhizobiaceae</taxon>
        <taxon>Rhizobium/Agrobacterium group</taxon>
        <taxon>Neorhizobium</taxon>
    </lineage>
</organism>
<dbReference type="GO" id="GO:0016020">
    <property type="term" value="C:membrane"/>
    <property type="evidence" value="ECO:0007669"/>
    <property type="project" value="UniProtKB-SubCell"/>
</dbReference>
<dbReference type="Proteomes" id="UP000046176">
    <property type="component" value="Unassembled WGS sequence"/>
</dbReference>
<proteinExistence type="inferred from homology"/>
<keyword evidence="7" id="KW-0732">Signal</keyword>
<feature type="chain" id="PRO_5017935157" description="Lectin-like protein BA14k" evidence="7">
    <location>
        <begin position="23"/>
        <end position="154"/>
    </location>
</feature>
<dbReference type="OrthoDB" id="8117189at2"/>
<evidence type="ECO:0000256" key="6">
    <source>
        <dbReference type="ARBA" id="ARBA00025321"/>
    </source>
</evidence>
<evidence type="ECO:0000256" key="1">
    <source>
        <dbReference type="ARBA" id="ARBA00004167"/>
    </source>
</evidence>
<evidence type="ECO:0000256" key="7">
    <source>
        <dbReference type="SAM" id="SignalP"/>
    </source>
</evidence>
<evidence type="ECO:0000313" key="9">
    <source>
        <dbReference type="Proteomes" id="UP000046176"/>
    </source>
</evidence>
<dbReference type="Pfam" id="PF07886">
    <property type="entry name" value="BA14K"/>
    <property type="match status" value="1"/>
</dbReference>
<keyword evidence="5" id="KW-0430">Lectin</keyword>
<name>A0A0T7FQN3_NEOGA</name>
<dbReference type="InterPro" id="IPR012413">
    <property type="entry name" value="BA14K"/>
</dbReference>
<evidence type="ECO:0000256" key="4">
    <source>
        <dbReference type="ARBA" id="ARBA00022475"/>
    </source>
</evidence>
<dbReference type="RefSeq" id="WP_046667807.1">
    <property type="nucleotide sequence ID" value="NZ_CCRH01000010.1"/>
</dbReference>
<comment type="function">
    <text evidence="6">Has immunoglobulin-binding and hemagglutination properties, and can bind to mannose. Essential for virulence. May be involved in LPS biosynthesis or polysaccharide transport.</text>
</comment>
<reference evidence="8 9" key="1">
    <citation type="submission" date="2014-08" db="EMBL/GenBank/DDBJ databases">
        <authorList>
            <person name="Chen Y.-H."/>
        </authorList>
    </citation>
    <scope>NUCLEOTIDE SEQUENCE [LARGE SCALE GENOMIC DNA]</scope>
</reference>
<dbReference type="AlphaFoldDB" id="A0A0T7FQN3"/>
<comment type="subcellular location">
    <subcellularLocation>
        <location evidence="1">Membrane</location>
        <topology evidence="1">Single-pass membrane protein</topology>
    </subcellularLocation>
</comment>
<dbReference type="GO" id="GO:0030246">
    <property type="term" value="F:carbohydrate binding"/>
    <property type="evidence" value="ECO:0007669"/>
    <property type="project" value="UniProtKB-KW"/>
</dbReference>
<protein>
    <recommendedName>
        <fullName evidence="3">Lectin-like protein BA14k</fullName>
    </recommendedName>
</protein>